<dbReference type="InterPro" id="IPR036869">
    <property type="entry name" value="J_dom_sf"/>
</dbReference>
<reference evidence="1" key="1">
    <citation type="submission" date="2023-10" db="EMBL/GenBank/DDBJ databases">
        <authorList>
            <person name="Chen Y."/>
            <person name="Shah S."/>
            <person name="Dougan E. K."/>
            <person name="Thang M."/>
            <person name="Chan C."/>
        </authorList>
    </citation>
    <scope>NUCLEOTIDE SEQUENCE [LARGE SCALE GENOMIC DNA]</scope>
</reference>
<dbReference type="InterPro" id="IPR001623">
    <property type="entry name" value="DnaJ_domain"/>
</dbReference>
<dbReference type="Gene3D" id="1.10.287.110">
    <property type="entry name" value="DnaJ domain"/>
    <property type="match status" value="1"/>
</dbReference>
<evidence type="ECO:0008006" key="3">
    <source>
        <dbReference type="Google" id="ProtNLM"/>
    </source>
</evidence>
<accession>A0ABN9Q8P5</accession>
<feature type="non-terminal residue" evidence="1">
    <location>
        <position position="316"/>
    </location>
</feature>
<proteinExistence type="predicted"/>
<evidence type="ECO:0000313" key="1">
    <source>
        <dbReference type="EMBL" id="CAK0800992.1"/>
    </source>
</evidence>
<evidence type="ECO:0000313" key="2">
    <source>
        <dbReference type="Proteomes" id="UP001189429"/>
    </source>
</evidence>
<organism evidence="1 2">
    <name type="scientific">Prorocentrum cordatum</name>
    <dbReference type="NCBI Taxonomy" id="2364126"/>
    <lineage>
        <taxon>Eukaryota</taxon>
        <taxon>Sar</taxon>
        <taxon>Alveolata</taxon>
        <taxon>Dinophyceae</taxon>
        <taxon>Prorocentrales</taxon>
        <taxon>Prorocentraceae</taxon>
        <taxon>Prorocentrum</taxon>
    </lineage>
</organism>
<dbReference type="SUPFAM" id="SSF46565">
    <property type="entry name" value="Chaperone J-domain"/>
    <property type="match status" value="1"/>
</dbReference>
<protein>
    <recommendedName>
        <fullName evidence="3">J domain-containing protein</fullName>
    </recommendedName>
</protein>
<dbReference type="Proteomes" id="UP001189429">
    <property type="component" value="Unassembled WGS sequence"/>
</dbReference>
<dbReference type="CDD" id="cd06257">
    <property type="entry name" value="DnaJ"/>
    <property type="match status" value="1"/>
</dbReference>
<sequence>GQDSDLGRGHIQLQTSCLGAEEVHAGPRRPAAQPDRGAILRGGARASTKQLDSSRGYWRRLRAVGAGERDHCRGATLADRRHLGPTVLPGGAGSGIDRALELQVGQRLPAGGSWRSSGRHHRRLQRRGLVARRGVPEAACGRHPRGRLAIRLLKARAEGDWSNFVAEEVSLAYRRLCLRGHPSRGGSPRSYLKLQVAMELVRAFAGEAGPLARGAGDADGYTLNDQALSRELKLTTQEAEEEATKLPKEQLEEMNRALDEYILRQMCFKSEIVDEIARLHENSAYALLGVSSDATDTEIKRAYRQHCAFRPLCPCH</sequence>
<name>A0ABN9Q8P5_9DINO</name>
<keyword evidence="2" id="KW-1185">Reference proteome</keyword>
<dbReference type="EMBL" id="CAUYUJ010002487">
    <property type="protein sequence ID" value="CAK0800992.1"/>
    <property type="molecule type" value="Genomic_DNA"/>
</dbReference>
<comment type="caution">
    <text evidence="1">The sequence shown here is derived from an EMBL/GenBank/DDBJ whole genome shotgun (WGS) entry which is preliminary data.</text>
</comment>
<feature type="non-terminal residue" evidence="1">
    <location>
        <position position="1"/>
    </location>
</feature>
<gene>
    <name evidence="1" type="ORF">PCOR1329_LOCUS9005</name>
</gene>